<dbReference type="Gene3D" id="3.50.50.60">
    <property type="entry name" value="FAD/NAD(P)-binding domain"/>
    <property type="match status" value="1"/>
</dbReference>
<dbReference type="Pfam" id="PF13450">
    <property type="entry name" value="NAD_binding_8"/>
    <property type="match status" value="1"/>
</dbReference>
<dbReference type="InterPro" id="IPR040174">
    <property type="entry name" value="RNLS"/>
</dbReference>
<comment type="caution">
    <text evidence="2">The sequence shown here is derived from an EMBL/GenBank/DDBJ whole genome shotgun (WGS) entry which is preliminary data.</text>
</comment>
<evidence type="ECO:0000313" key="3">
    <source>
        <dbReference type="Proteomes" id="UP001234178"/>
    </source>
</evidence>
<dbReference type="PANTHER" id="PTHR23357:SF1">
    <property type="entry name" value="RENALASE"/>
    <property type="match status" value="1"/>
</dbReference>
<reference evidence="2 3" key="1">
    <citation type="journal article" date="2023" name="Nucleic Acids Res.">
        <title>The hologenome of Daphnia magna reveals possible DNA methylation and microbiome-mediated evolution of the host genome.</title>
        <authorList>
            <person name="Chaturvedi A."/>
            <person name="Li X."/>
            <person name="Dhandapani V."/>
            <person name="Marshall H."/>
            <person name="Kissane S."/>
            <person name="Cuenca-Cambronero M."/>
            <person name="Asole G."/>
            <person name="Calvet F."/>
            <person name="Ruiz-Romero M."/>
            <person name="Marangio P."/>
            <person name="Guigo R."/>
            <person name="Rago D."/>
            <person name="Mirbahai L."/>
            <person name="Eastwood N."/>
            <person name="Colbourne J.K."/>
            <person name="Zhou J."/>
            <person name="Mallon E."/>
            <person name="Orsini L."/>
        </authorList>
    </citation>
    <scope>NUCLEOTIDE SEQUENCE [LARGE SCALE GENOMIC DNA]</scope>
    <source>
        <strain evidence="2">LRV0_1</strain>
    </source>
</reference>
<dbReference type="EMBL" id="JAOYFB010000002">
    <property type="protein sequence ID" value="KAK4008151.1"/>
    <property type="molecule type" value="Genomic_DNA"/>
</dbReference>
<evidence type="ECO:0000259" key="1">
    <source>
        <dbReference type="Pfam" id="PF01593"/>
    </source>
</evidence>
<feature type="domain" description="Amine oxidase" evidence="1">
    <location>
        <begin position="109"/>
        <end position="348"/>
    </location>
</feature>
<proteinExistence type="predicted"/>
<dbReference type="InterPro" id="IPR036188">
    <property type="entry name" value="FAD/NAD-bd_sf"/>
</dbReference>
<dbReference type="Pfam" id="PF01593">
    <property type="entry name" value="Amino_oxidase"/>
    <property type="match status" value="1"/>
</dbReference>
<dbReference type="InterPro" id="IPR002937">
    <property type="entry name" value="Amino_oxidase"/>
</dbReference>
<dbReference type="Proteomes" id="UP001234178">
    <property type="component" value="Unassembled WGS sequence"/>
</dbReference>
<protein>
    <recommendedName>
        <fullName evidence="1">Amine oxidase domain-containing protein</fullName>
    </recommendedName>
</protein>
<evidence type="ECO:0000313" key="2">
    <source>
        <dbReference type="EMBL" id="KAK4008151.1"/>
    </source>
</evidence>
<sequence>MLSTKMPKILIAGSGITGSLVAASLLQQAKENVSNQLQLSIWEKAKGTGGRMSTSRSPHNSSCVADLGAQYITCKPHYAKEHSKEYEELLSKGVLEPLKINISNCHEHEVGTKHYVAPNGMSAIAKYFIRQSGCQPEFEHHISTITKQDNKWSVSTLQGKVELFDAVVLTIPVPQVLQLKGTVAEILENNKEMKTKLSAVEYSSRYAVGLYYDQGAELSLPFKASYLKDDPVFRYIAVDNLRRNRPELPPSVVFHTSVPFGLEHVELNIAEAEPILKEAIQRSFPGLPEPKAFKCQKWRYSQVTKSYEDQPGALELSREPPLLVGGDGFTHSNLDGCISSARKVVQQLVSKTAML</sequence>
<dbReference type="PANTHER" id="PTHR23357">
    <property type="entry name" value="RENALASE"/>
    <property type="match status" value="1"/>
</dbReference>
<dbReference type="Gene3D" id="3.90.660.10">
    <property type="match status" value="1"/>
</dbReference>
<keyword evidence="3" id="KW-1185">Reference proteome</keyword>
<gene>
    <name evidence="2" type="ORF">OUZ56_013303</name>
</gene>
<name>A0ABQ9Z5G7_9CRUS</name>
<organism evidence="2 3">
    <name type="scientific">Daphnia magna</name>
    <dbReference type="NCBI Taxonomy" id="35525"/>
    <lineage>
        <taxon>Eukaryota</taxon>
        <taxon>Metazoa</taxon>
        <taxon>Ecdysozoa</taxon>
        <taxon>Arthropoda</taxon>
        <taxon>Crustacea</taxon>
        <taxon>Branchiopoda</taxon>
        <taxon>Diplostraca</taxon>
        <taxon>Cladocera</taxon>
        <taxon>Anomopoda</taxon>
        <taxon>Daphniidae</taxon>
        <taxon>Daphnia</taxon>
    </lineage>
</organism>
<dbReference type="SUPFAM" id="SSF51905">
    <property type="entry name" value="FAD/NAD(P)-binding domain"/>
    <property type="match status" value="1"/>
</dbReference>
<accession>A0ABQ9Z5G7</accession>